<proteinExistence type="predicted"/>
<dbReference type="RefSeq" id="WP_026990672.1">
    <property type="nucleotide sequence ID" value="NZ_AUGP01000017.1"/>
</dbReference>
<dbReference type="OrthoDB" id="9789567at2"/>
<keyword evidence="2" id="KW-1185">Reference proteome</keyword>
<sequence>MSKRHIIVKHNNADTFQIVPGNNESVTTLSLDPLDLNKMLKSHIYDDLRTLGFTPENTAYDLLHIALAIYTADQTVSRQTNGFQGWSRYLTVYFPVNDKALWDSVKEMLENYIGFLSGDKWAFEFRQNETIRTFQHQLVRNPENYTKVSLLSGGLDSFIGAVDLLSDNEKPYFISHYKTGTESSTQVKIYNALETKFGKGSFKGHKFYVQPNQQNILAEKENSSRARSLLFICLGLTCANCLGDTIEMILPENGLISLNIPLTKTRLSSHSTRTTHPYFVDGLNKIISTLGIRNKITNPYRFKTKGEMMVECKDVAFLMTHDHETISCSHPENSRYAGMPPGLNCGYCVPCIIRQAAENRAGNIKTTYAIGDIRRTPPSQRNRKGSDYRAFKLALQNLTTITKPHSLALQINRSGQIPYNSEAELLEYVSVYKRGMDEVKLFLDS</sequence>
<reference evidence="1 2" key="1">
    <citation type="submission" date="2013-09" db="EMBL/GenBank/DDBJ databases">
        <authorList>
            <person name="Zeng Z."/>
            <person name="Chen C."/>
        </authorList>
    </citation>
    <scope>NUCLEOTIDE SEQUENCE [LARGE SCALE GENOMIC DNA]</scope>
    <source>
        <strain evidence="1 2">WB 4.1-42</strain>
    </source>
</reference>
<name>A0A0A2MFE8_9FLAO</name>
<gene>
    <name evidence="1" type="ORF">Q766_20200</name>
</gene>
<dbReference type="EMBL" id="JRLY01000029">
    <property type="protein sequence ID" value="KGO91014.1"/>
    <property type="molecule type" value="Genomic_DNA"/>
</dbReference>
<evidence type="ECO:0008006" key="3">
    <source>
        <dbReference type="Google" id="ProtNLM"/>
    </source>
</evidence>
<protein>
    <recommendedName>
        <fullName evidence="3">ATPase</fullName>
    </recommendedName>
</protein>
<dbReference type="AlphaFoldDB" id="A0A0A2MFE8"/>
<dbReference type="NCBIfam" id="NF041925">
    <property type="entry name" value="QatC"/>
    <property type="match status" value="1"/>
</dbReference>
<dbReference type="eggNOG" id="COG0603">
    <property type="taxonomic scope" value="Bacteria"/>
</dbReference>
<evidence type="ECO:0000313" key="2">
    <source>
        <dbReference type="Proteomes" id="UP000030111"/>
    </source>
</evidence>
<comment type="caution">
    <text evidence="1">The sequence shown here is derived from an EMBL/GenBank/DDBJ whole genome shotgun (WGS) entry which is preliminary data.</text>
</comment>
<dbReference type="STRING" id="1121898.GCA_000422725_01826"/>
<dbReference type="Proteomes" id="UP000030111">
    <property type="component" value="Unassembled WGS sequence"/>
</dbReference>
<dbReference type="Gene3D" id="3.40.50.620">
    <property type="entry name" value="HUPs"/>
    <property type="match status" value="1"/>
</dbReference>
<evidence type="ECO:0000313" key="1">
    <source>
        <dbReference type="EMBL" id="KGO91014.1"/>
    </source>
</evidence>
<accession>A0A0A2MFE8</accession>
<dbReference type="InterPro" id="IPR014729">
    <property type="entry name" value="Rossmann-like_a/b/a_fold"/>
</dbReference>
<dbReference type="InterPro" id="IPR049676">
    <property type="entry name" value="QatC"/>
</dbReference>
<organism evidence="1 2">
    <name type="scientific">Flavobacterium subsaxonicum WB 4.1-42 = DSM 21790</name>
    <dbReference type="NCBI Taxonomy" id="1121898"/>
    <lineage>
        <taxon>Bacteria</taxon>
        <taxon>Pseudomonadati</taxon>
        <taxon>Bacteroidota</taxon>
        <taxon>Flavobacteriia</taxon>
        <taxon>Flavobacteriales</taxon>
        <taxon>Flavobacteriaceae</taxon>
        <taxon>Flavobacterium</taxon>
    </lineage>
</organism>